<dbReference type="RefSeq" id="WP_098479359.1">
    <property type="nucleotide sequence ID" value="NZ_PDJN01000001.1"/>
</dbReference>
<name>A0A7Z1GV67_9PSED</name>
<protein>
    <recommendedName>
        <fullName evidence="3">Asp/Glu racemase</fullName>
    </recommendedName>
</protein>
<gene>
    <name evidence="1" type="ORF">DM05_1773</name>
</gene>
<comment type="caution">
    <text evidence="1">The sequence shown here is derived from an EMBL/GenBank/DDBJ whole genome shotgun (WGS) entry which is preliminary data.</text>
</comment>
<reference evidence="1 2" key="1">
    <citation type="submission" date="2017-09" db="EMBL/GenBank/DDBJ databases">
        <authorList>
            <person name="DeBolt S."/>
            <person name="Huntemann M."/>
            <person name="Clum A."/>
            <person name="Pillay M."/>
            <person name="Palaniappan K."/>
            <person name="Varghese N."/>
            <person name="Mikhailova N."/>
            <person name="Stamatis D."/>
            <person name="Reddy T."/>
            <person name="Daum C."/>
            <person name="Shapiro N."/>
            <person name="Ivanova N."/>
            <person name="Kyrpides N."/>
            <person name="Woyke T."/>
        </authorList>
    </citation>
    <scope>NUCLEOTIDE SEQUENCE [LARGE SCALE GENOMIC DNA]</scope>
    <source>
        <strain evidence="1 2">A2-S9</strain>
    </source>
</reference>
<dbReference type="InterPro" id="IPR015942">
    <property type="entry name" value="Asp/Glu/hydantoin_racemase"/>
</dbReference>
<evidence type="ECO:0000313" key="2">
    <source>
        <dbReference type="Proteomes" id="UP000221580"/>
    </source>
</evidence>
<dbReference type="AlphaFoldDB" id="A0A7Z1GV67"/>
<sequence length="225" mass="22726">MRIACLHTAASNISVFETAAKALGIGTDVLRHEVRADLLAAAENAGHLSADICASTASALLALAEQADAVVLTCSTLGPVVEGISSSVPILRTDEALAASAVQAGGKIAVLCAVETTLEPTARLFHKAALQSNAVVEVRLVPGAWRLFKAGDIDGYLATIAKAADAAYRDGMTRVALGQASMSAAAVQVTAGPLPLTSAAAGLAAAMRAVALSAVVQPLHARPER</sequence>
<dbReference type="GO" id="GO:0047661">
    <property type="term" value="F:amino-acid racemase activity"/>
    <property type="evidence" value="ECO:0007669"/>
    <property type="project" value="InterPro"/>
</dbReference>
<evidence type="ECO:0008006" key="3">
    <source>
        <dbReference type="Google" id="ProtNLM"/>
    </source>
</evidence>
<evidence type="ECO:0000313" key="1">
    <source>
        <dbReference type="EMBL" id="PFG71416.1"/>
    </source>
</evidence>
<accession>A0A7Z1GV67</accession>
<dbReference type="Proteomes" id="UP000221580">
    <property type="component" value="Unassembled WGS sequence"/>
</dbReference>
<dbReference type="Pfam" id="PF01177">
    <property type="entry name" value="Asp_Glu_race"/>
    <property type="match status" value="1"/>
</dbReference>
<dbReference type="EMBL" id="PDJN01000001">
    <property type="protein sequence ID" value="PFG71416.1"/>
    <property type="molecule type" value="Genomic_DNA"/>
</dbReference>
<proteinExistence type="predicted"/>
<reference evidence="1 2" key="2">
    <citation type="submission" date="2017-10" db="EMBL/GenBank/DDBJ databases">
        <title>Bacterial endophytes that colonize and modify switchgrass growth.</title>
        <authorList>
            <person name="Debolt S."/>
        </authorList>
    </citation>
    <scope>NUCLEOTIDE SEQUENCE [LARGE SCALE GENOMIC DNA]</scope>
    <source>
        <strain evidence="1 2">A2-S9</strain>
    </source>
</reference>
<organism evidence="1 2">
    <name type="scientific">Pseudomonas poae</name>
    <dbReference type="NCBI Taxonomy" id="200451"/>
    <lineage>
        <taxon>Bacteria</taxon>
        <taxon>Pseudomonadati</taxon>
        <taxon>Pseudomonadota</taxon>
        <taxon>Gammaproteobacteria</taxon>
        <taxon>Pseudomonadales</taxon>
        <taxon>Pseudomonadaceae</taxon>
        <taxon>Pseudomonas</taxon>
    </lineage>
</organism>